<organism evidence="15 16">
    <name type="scientific">Alsobacter soli</name>
    <dbReference type="NCBI Taxonomy" id="2109933"/>
    <lineage>
        <taxon>Bacteria</taxon>
        <taxon>Pseudomonadati</taxon>
        <taxon>Pseudomonadota</taxon>
        <taxon>Alphaproteobacteria</taxon>
        <taxon>Hyphomicrobiales</taxon>
        <taxon>Alsobacteraceae</taxon>
        <taxon>Alsobacter</taxon>
    </lineage>
</organism>
<dbReference type="InterPro" id="IPR004358">
    <property type="entry name" value="Sig_transdc_His_kin-like_C"/>
</dbReference>
<gene>
    <name evidence="15" type="ORF">SLNSH_05175</name>
</gene>
<dbReference type="InterPro" id="IPR050428">
    <property type="entry name" value="TCS_sensor_his_kinase"/>
</dbReference>
<feature type="compositionally biased region" description="Basic and acidic residues" evidence="11">
    <location>
        <begin position="478"/>
        <end position="489"/>
    </location>
</feature>
<keyword evidence="4" id="KW-0597">Phosphoprotein</keyword>
<evidence type="ECO:0000256" key="4">
    <source>
        <dbReference type="ARBA" id="ARBA00022553"/>
    </source>
</evidence>
<evidence type="ECO:0000313" key="15">
    <source>
        <dbReference type="EMBL" id="PSC06191.1"/>
    </source>
</evidence>
<keyword evidence="8 12" id="KW-1133">Transmembrane helix</keyword>
<proteinExistence type="predicted"/>
<dbReference type="OrthoDB" id="9784218at2"/>
<dbReference type="PROSITE" id="PS50885">
    <property type="entry name" value="HAMP"/>
    <property type="match status" value="1"/>
</dbReference>
<dbReference type="AlphaFoldDB" id="A0A2T1HWZ5"/>
<evidence type="ECO:0000256" key="10">
    <source>
        <dbReference type="ARBA" id="ARBA00023136"/>
    </source>
</evidence>
<dbReference type="GO" id="GO:0004673">
    <property type="term" value="F:protein histidine kinase activity"/>
    <property type="evidence" value="ECO:0007669"/>
    <property type="project" value="UniProtKB-EC"/>
</dbReference>
<dbReference type="Pfam" id="PF02518">
    <property type="entry name" value="HATPase_c"/>
    <property type="match status" value="1"/>
</dbReference>
<evidence type="ECO:0000256" key="6">
    <source>
        <dbReference type="ARBA" id="ARBA00022692"/>
    </source>
</evidence>
<dbReference type="GO" id="GO:0000160">
    <property type="term" value="P:phosphorelay signal transduction system"/>
    <property type="evidence" value="ECO:0007669"/>
    <property type="project" value="UniProtKB-KW"/>
</dbReference>
<dbReference type="SMART" id="SM00387">
    <property type="entry name" value="HATPase_c"/>
    <property type="match status" value="1"/>
</dbReference>
<feature type="domain" description="Histidine kinase" evidence="13">
    <location>
        <begin position="264"/>
        <end position="471"/>
    </location>
</feature>
<evidence type="ECO:0000256" key="3">
    <source>
        <dbReference type="ARBA" id="ARBA00012438"/>
    </source>
</evidence>
<dbReference type="InterPro" id="IPR036890">
    <property type="entry name" value="HATPase_C_sf"/>
</dbReference>
<comment type="catalytic activity">
    <reaction evidence="1">
        <text>ATP + protein L-histidine = ADP + protein N-phospho-L-histidine.</text>
        <dbReference type="EC" id="2.7.13.3"/>
    </reaction>
</comment>
<keyword evidence="6 12" id="KW-0812">Transmembrane</keyword>
<evidence type="ECO:0000256" key="7">
    <source>
        <dbReference type="ARBA" id="ARBA00022777"/>
    </source>
</evidence>
<keyword evidence="16" id="KW-1185">Reference proteome</keyword>
<feature type="transmembrane region" description="Helical" evidence="12">
    <location>
        <begin position="174"/>
        <end position="198"/>
    </location>
</feature>
<evidence type="ECO:0000259" key="14">
    <source>
        <dbReference type="PROSITE" id="PS50885"/>
    </source>
</evidence>
<dbReference type="Gene3D" id="1.10.287.130">
    <property type="match status" value="1"/>
</dbReference>
<evidence type="ECO:0000313" key="16">
    <source>
        <dbReference type="Proteomes" id="UP000239772"/>
    </source>
</evidence>
<keyword evidence="7 15" id="KW-0418">Kinase</keyword>
<dbReference type="PROSITE" id="PS50109">
    <property type="entry name" value="HIS_KIN"/>
    <property type="match status" value="1"/>
</dbReference>
<keyword evidence="9" id="KW-0902">Two-component regulatory system</keyword>
<dbReference type="InterPro" id="IPR003660">
    <property type="entry name" value="HAMP_dom"/>
</dbReference>
<keyword evidence="5" id="KW-0808">Transferase</keyword>
<dbReference type="EMBL" id="PVZS01000004">
    <property type="protein sequence ID" value="PSC06191.1"/>
    <property type="molecule type" value="Genomic_DNA"/>
</dbReference>
<comment type="caution">
    <text evidence="15">The sequence shown here is derived from an EMBL/GenBank/DDBJ whole genome shotgun (WGS) entry which is preliminary data.</text>
</comment>
<feature type="transmembrane region" description="Helical" evidence="12">
    <location>
        <begin position="20"/>
        <end position="41"/>
    </location>
</feature>
<comment type="subcellular location">
    <subcellularLocation>
        <location evidence="2">Membrane</location>
    </subcellularLocation>
</comment>
<keyword evidence="10 12" id="KW-0472">Membrane</keyword>
<evidence type="ECO:0000256" key="11">
    <source>
        <dbReference type="SAM" id="MobiDB-lite"/>
    </source>
</evidence>
<evidence type="ECO:0000256" key="8">
    <source>
        <dbReference type="ARBA" id="ARBA00022989"/>
    </source>
</evidence>
<dbReference type="SUPFAM" id="SSF55874">
    <property type="entry name" value="ATPase domain of HSP90 chaperone/DNA topoisomerase II/histidine kinase"/>
    <property type="match status" value="1"/>
</dbReference>
<evidence type="ECO:0000256" key="9">
    <source>
        <dbReference type="ARBA" id="ARBA00023012"/>
    </source>
</evidence>
<dbReference type="PANTHER" id="PTHR45436">
    <property type="entry name" value="SENSOR HISTIDINE KINASE YKOH"/>
    <property type="match status" value="1"/>
</dbReference>
<dbReference type="EC" id="2.7.13.3" evidence="3"/>
<evidence type="ECO:0000256" key="12">
    <source>
        <dbReference type="SAM" id="Phobius"/>
    </source>
</evidence>
<dbReference type="Gene3D" id="3.30.565.10">
    <property type="entry name" value="Histidine kinase-like ATPase, C-terminal domain"/>
    <property type="match status" value="1"/>
</dbReference>
<dbReference type="PRINTS" id="PR00344">
    <property type="entry name" value="BCTRLSENSOR"/>
</dbReference>
<dbReference type="PANTHER" id="PTHR45436:SF5">
    <property type="entry name" value="SENSOR HISTIDINE KINASE TRCS"/>
    <property type="match status" value="1"/>
</dbReference>
<feature type="region of interest" description="Disordered" evidence="11">
    <location>
        <begin position="468"/>
        <end position="489"/>
    </location>
</feature>
<name>A0A2T1HWZ5_9HYPH</name>
<reference evidence="16" key="1">
    <citation type="submission" date="2018-03" db="EMBL/GenBank/DDBJ databases">
        <authorList>
            <person name="Sun L."/>
            <person name="Liu H."/>
            <person name="Chen W."/>
            <person name="Huang K."/>
            <person name="Liu W."/>
            <person name="Gao X."/>
        </authorList>
    </citation>
    <scope>NUCLEOTIDE SEQUENCE [LARGE SCALE GENOMIC DNA]</scope>
    <source>
        <strain evidence="16">SH9</strain>
    </source>
</reference>
<dbReference type="InterPro" id="IPR003594">
    <property type="entry name" value="HATPase_dom"/>
</dbReference>
<dbReference type="GO" id="GO:0016020">
    <property type="term" value="C:membrane"/>
    <property type="evidence" value="ECO:0007669"/>
    <property type="project" value="UniProtKB-SubCell"/>
</dbReference>
<evidence type="ECO:0000256" key="2">
    <source>
        <dbReference type="ARBA" id="ARBA00004370"/>
    </source>
</evidence>
<dbReference type="Proteomes" id="UP000239772">
    <property type="component" value="Unassembled WGS sequence"/>
</dbReference>
<sequence length="489" mass="51975">MIQRQHEKAASRRARLRPGLSERLLVLTVLFVMLAEVLIYVPSVANFRRNWLNDRIGAAQIAALVLDAAPAGAVPLPLSMSLLQQVGAVSVAVRSGGARRLLAASDMPPAVALDVDLRTSDYATMIRGAFSTLLATEPRFIRVVGAGMGDVEFVEIVLDETPLRQAMLAFSGRILVLSLVISGITAILVYATLLRLIVRPVRRLTSSIVAFQQEPERAGRIVQPSGRSDEIGVAERALAKMQASLADELRQKKHLAALGLAVSKINHDLRNLLSAAQLFSDRLSALSDPAAQRLAPRLIATLDRAIGFCQSTLAYGRAAERNPSPEPVDLRDLAQETAELLGLGDGGGLGFDNAVPPGLAVHADREQLSRMLLNLARNAVQALHGQPDGRVTIRAVRERGLVMIEVADNGPGVPAKARDKLFQAFAGSGRPGGTGLGLAIAAELAGLHEGSVELATEGPGAVFRITLPDRAAPPSPAVRERGRGEGRRA</sequence>
<dbReference type="InterPro" id="IPR005467">
    <property type="entry name" value="His_kinase_dom"/>
</dbReference>
<feature type="domain" description="HAMP" evidence="14">
    <location>
        <begin position="195"/>
        <end position="250"/>
    </location>
</feature>
<evidence type="ECO:0000256" key="1">
    <source>
        <dbReference type="ARBA" id="ARBA00000085"/>
    </source>
</evidence>
<evidence type="ECO:0000259" key="13">
    <source>
        <dbReference type="PROSITE" id="PS50109"/>
    </source>
</evidence>
<dbReference type="RefSeq" id="WP_106335599.1">
    <property type="nucleotide sequence ID" value="NZ_PVZS01000004.1"/>
</dbReference>
<evidence type="ECO:0000256" key="5">
    <source>
        <dbReference type="ARBA" id="ARBA00022679"/>
    </source>
</evidence>
<accession>A0A2T1HWZ5</accession>
<protein>
    <recommendedName>
        <fullName evidence="3">histidine kinase</fullName>
        <ecNumber evidence="3">2.7.13.3</ecNumber>
    </recommendedName>
</protein>